<dbReference type="InterPro" id="IPR003661">
    <property type="entry name" value="HisK_dim/P_dom"/>
</dbReference>
<dbReference type="SUPFAM" id="SSF55874">
    <property type="entry name" value="ATPase domain of HSP90 chaperone/DNA topoisomerase II/histidine kinase"/>
    <property type="match status" value="1"/>
</dbReference>
<dbReference type="SMART" id="SM00304">
    <property type="entry name" value="HAMP"/>
    <property type="match status" value="1"/>
</dbReference>
<dbReference type="SMART" id="SM00388">
    <property type="entry name" value="HisKA"/>
    <property type="match status" value="1"/>
</dbReference>
<feature type="transmembrane region" description="Helical" evidence="12">
    <location>
        <begin position="219"/>
        <end position="239"/>
    </location>
</feature>
<dbReference type="EC" id="2.7.13.3" evidence="3"/>
<keyword evidence="9" id="KW-0902">Two-component regulatory system</keyword>
<sequence length="535" mass="56489">MSLVPPPPPPPDAPDPAVPELPVPEPDAPAPVPPATEIPATGPVGGAGTFRALASRVTLSARMVVLVVVVLTIGLVISTVAATTQLRSHMLDQIDEQLSVALRSSEGMPLDDLVRSINRTALESDLQLSLQIDGRQVTPSDNRDPRWGTPDVPMFALDSAELDGVPFTLQGEPSPSGLRTQWRAVARPVVGSGDRFIGAVLVALPVAPVTQTTAELAKVLMLVSALLVAAAASFGYLAVRRSLRPLRQIEATARRITDGDMSSRIPDMPTTTEVGAVAQSLNVMLARIQESFEAQAASEARMRRFVSDASHELRTPLVSIRGYAELYRMGAVTTPEQTSETMGRIESSAVQMGTLVEDLLALARLDEQRPLTLQRVDLSEVAADALADLRAMDPSRTTTLLVAAAHGSEQVADDDAPSLPVVADDARLRQVFTNLVGNAARHTPAGSPVEIVLTSDGRTVRAAVRDHGPGVPEEHREAVFERFHRVDASRNSASGGSGLGLAIVRSLVRAHGGDVVVVETPGGGATFEVSLPVAT</sequence>
<dbReference type="SUPFAM" id="SSF47384">
    <property type="entry name" value="Homodimeric domain of signal transducing histidine kinase"/>
    <property type="match status" value="1"/>
</dbReference>
<evidence type="ECO:0000256" key="4">
    <source>
        <dbReference type="ARBA" id="ARBA00022553"/>
    </source>
</evidence>
<keyword evidence="8 12" id="KW-1133">Transmembrane helix</keyword>
<dbReference type="InterPro" id="IPR036890">
    <property type="entry name" value="HATPase_C_sf"/>
</dbReference>
<dbReference type="Gene3D" id="1.10.287.130">
    <property type="match status" value="1"/>
</dbReference>
<dbReference type="GO" id="GO:0016301">
    <property type="term" value="F:kinase activity"/>
    <property type="evidence" value="ECO:0007669"/>
    <property type="project" value="UniProtKB-KW"/>
</dbReference>
<dbReference type="PROSITE" id="PS50109">
    <property type="entry name" value="HIS_KIN"/>
    <property type="match status" value="1"/>
</dbReference>
<dbReference type="EMBL" id="JACZDF010000001">
    <property type="protein sequence ID" value="MBD9698148.1"/>
    <property type="molecule type" value="Genomic_DNA"/>
</dbReference>
<evidence type="ECO:0000256" key="12">
    <source>
        <dbReference type="SAM" id="Phobius"/>
    </source>
</evidence>
<dbReference type="CDD" id="cd00075">
    <property type="entry name" value="HATPase"/>
    <property type="match status" value="1"/>
</dbReference>
<evidence type="ECO:0000313" key="16">
    <source>
        <dbReference type="Proteomes" id="UP000642107"/>
    </source>
</evidence>
<evidence type="ECO:0000259" key="14">
    <source>
        <dbReference type="PROSITE" id="PS50885"/>
    </source>
</evidence>
<dbReference type="Proteomes" id="UP000642107">
    <property type="component" value="Unassembled WGS sequence"/>
</dbReference>
<dbReference type="RefSeq" id="WP_192277089.1">
    <property type="nucleotide sequence ID" value="NZ_JACZDF010000001.1"/>
</dbReference>
<dbReference type="Pfam" id="PF00512">
    <property type="entry name" value="HisKA"/>
    <property type="match status" value="1"/>
</dbReference>
<keyword evidence="5" id="KW-0808">Transferase</keyword>
<evidence type="ECO:0000256" key="6">
    <source>
        <dbReference type="ARBA" id="ARBA00022692"/>
    </source>
</evidence>
<keyword evidence="10 12" id="KW-0472">Membrane</keyword>
<evidence type="ECO:0000256" key="2">
    <source>
        <dbReference type="ARBA" id="ARBA00004236"/>
    </source>
</evidence>
<dbReference type="Gene3D" id="3.30.565.10">
    <property type="entry name" value="Histidine kinase-like ATPase, C-terminal domain"/>
    <property type="match status" value="1"/>
</dbReference>
<gene>
    <name evidence="15" type="ORF">IGS67_01380</name>
</gene>
<dbReference type="PRINTS" id="PR00344">
    <property type="entry name" value="BCTRLSENSOR"/>
</dbReference>
<accession>A0ABR9DLY8</accession>
<evidence type="ECO:0000256" key="5">
    <source>
        <dbReference type="ARBA" id="ARBA00022679"/>
    </source>
</evidence>
<organism evidence="15 16">
    <name type="scientific">Flavimobilis rhizosphaerae</name>
    <dbReference type="NCBI Taxonomy" id="2775421"/>
    <lineage>
        <taxon>Bacteria</taxon>
        <taxon>Bacillati</taxon>
        <taxon>Actinomycetota</taxon>
        <taxon>Actinomycetes</taxon>
        <taxon>Micrococcales</taxon>
        <taxon>Jonesiaceae</taxon>
        <taxon>Flavimobilis</taxon>
    </lineage>
</organism>
<evidence type="ECO:0000256" key="3">
    <source>
        <dbReference type="ARBA" id="ARBA00012438"/>
    </source>
</evidence>
<dbReference type="CDD" id="cd00082">
    <property type="entry name" value="HisKA"/>
    <property type="match status" value="1"/>
</dbReference>
<proteinExistence type="predicted"/>
<evidence type="ECO:0000256" key="8">
    <source>
        <dbReference type="ARBA" id="ARBA00022989"/>
    </source>
</evidence>
<dbReference type="PANTHER" id="PTHR45436:SF5">
    <property type="entry name" value="SENSOR HISTIDINE KINASE TRCS"/>
    <property type="match status" value="1"/>
</dbReference>
<keyword evidence="4" id="KW-0597">Phosphoprotein</keyword>
<feature type="compositionally biased region" description="Pro residues" evidence="11">
    <location>
        <begin position="1"/>
        <end position="36"/>
    </location>
</feature>
<comment type="subcellular location">
    <subcellularLocation>
        <location evidence="2">Cell membrane</location>
    </subcellularLocation>
</comment>
<keyword evidence="6 12" id="KW-0812">Transmembrane</keyword>
<dbReference type="Gene3D" id="6.10.340.10">
    <property type="match status" value="1"/>
</dbReference>
<dbReference type="InterPro" id="IPR003594">
    <property type="entry name" value="HATPase_dom"/>
</dbReference>
<feature type="transmembrane region" description="Helical" evidence="12">
    <location>
        <begin position="63"/>
        <end position="83"/>
    </location>
</feature>
<name>A0ABR9DLY8_9MICO</name>
<keyword evidence="16" id="KW-1185">Reference proteome</keyword>
<feature type="domain" description="HAMP" evidence="14">
    <location>
        <begin position="240"/>
        <end position="293"/>
    </location>
</feature>
<dbReference type="InterPro" id="IPR036097">
    <property type="entry name" value="HisK_dim/P_sf"/>
</dbReference>
<dbReference type="InterPro" id="IPR003660">
    <property type="entry name" value="HAMP_dom"/>
</dbReference>
<evidence type="ECO:0000313" key="15">
    <source>
        <dbReference type="EMBL" id="MBD9698148.1"/>
    </source>
</evidence>
<dbReference type="Pfam" id="PF02518">
    <property type="entry name" value="HATPase_c"/>
    <property type="match status" value="1"/>
</dbReference>
<dbReference type="Pfam" id="PF00672">
    <property type="entry name" value="HAMP"/>
    <property type="match status" value="1"/>
</dbReference>
<evidence type="ECO:0000256" key="7">
    <source>
        <dbReference type="ARBA" id="ARBA00022777"/>
    </source>
</evidence>
<feature type="region of interest" description="Disordered" evidence="11">
    <location>
        <begin position="1"/>
        <end position="40"/>
    </location>
</feature>
<dbReference type="PROSITE" id="PS50885">
    <property type="entry name" value="HAMP"/>
    <property type="match status" value="1"/>
</dbReference>
<keyword evidence="7 15" id="KW-0418">Kinase</keyword>
<dbReference type="SMART" id="SM00387">
    <property type="entry name" value="HATPase_c"/>
    <property type="match status" value="1"/>
</dbReference>
<dbReference type="SUPFAM" id="SSF158472">
    <property type="entry name" value="HAMP domain-like"/>
    <property type="match status" value="1"/>
</dbReference>
<evidence type="ECO:0000259" key="13">
    <source>
        <dbReference type="PROSITE" id="PS50109"/>
    </source>
</evidence>
<protein>
    <recommendedName>
        <fullName evidence="3">histidine kinase</fullName>
        <ecNumber evidence="3">2.7.13.3</ecNumber>
    </recommendedName>
</protein>
<dbReference type="InterPro" id="IPR050428">
    <property type="entry name" value="TCS_sensor_his_kinase"/>
</dbReference>
<reference evidence="15 16" key="1">
    <citation type="submission" date="2020-09" db="EMBL/GenBank/DDBJ databases">
        <title>Flavimobilis rhizosphaerae sp. nov., isolated from rhizosphere soil of Spartina alterniflora.</title>
        <authorList>
            <person name="Hanqin C."/>
        </authorList>
    </citation>
    <scope>NUCLEOTIDE SEQUENCE [LARGE SCALE GENOMIC DNA]</scope>
    <source>
        <strain evidence="15 16">GY 10621</strain>
    </source>
</reference>
<feature type="domain" description="Histidine kinase" evidence="13">
    <location>
        <begin position="308"/>
        <end position="535"/>
    </location>
</feature>
<evidence type="ECO:0000256" key="10">
    <source>
        <dbReference type="ARBA" id="ARBA00023136"/>
    </source>
</evidence>
<comment type="catalytic activity">
    <reaction evidence="1">
        <text>ATP + protein L-histidine = ADP + protein N-phospho-L-histidine.</text>
        <dbReference type="EC" id="2.7.13.3"/>
    </reaction>
</comment>
<dbReference type="InterPro" id="IPR005467">
    <property type="entry name" value="His_kinase_dom"/>
</dbReference>
<evidence type="ECO:0000256" key="11">
    <source>
        <dbReference type="SAM" id="MobiDB-lite"/>
    </source>
</evidence>
<dbReference type="InterPro" id="IPR004358">
    <property type="entry name" value="Sig_transdc_His_kin-like_C"/>
</dbReference>
<comment type="caution">
    <text evidence="15">The sequence shown here is derived from an EMBL/GenBank/DDBJ whole genome shotgun (WGS) entry which is preliminary data.</text>
</comment>
<dbReference type="PANTHER" id="PTHR45436">
    <property type="entry name" value="SENSOR HISTIDINE KINASE YKOH"/>
    <property type="match status" value="1"/>
</dbReference>
<evidence type="ECO:0000256" key="1">
    <source>
        <dbReference type="ARBA" id="ARBA00000085"/>
    </source>
</evidence>
<evidence type="ECO:0000256" key="9">
    <source>
        <dbReference type="ARBA" id="ARBA00023012"/>
    </source>
</evidence>
<dbReference type="CDD" id="cd06225">
    <property type="entry name" value="HAMP"/>
    <property type="match status" value="1"/>
</dbReference>